<evidence type="ECO:0000313" key="2">
    <source>
        <dbReference type="EMBL" id="GGL44682.1"/>
    </source>
</evidence>
<dbReference type="CDD" id="cd19086">
    <property type="entry name" value="AKR_AKR11C1"/>
    <property type="match status" value="1"/>
</dbReference>
<reference evidence="2 3" key="1">
    <citation type="journal article" date="2019" name="Int. J. Syst. Evol. Microbiol.">
        <title>The Global Catalogue of Microorganisms (GCM) 10K type strain sequencing project: providing services to taxonomists for standard genome sequencing and annotation.</title>
        <authorList>
            <consortium name="The Broad Institute Genomics Platform"/>
            <consortium name="The Broad Institute Genome Sequencing Center for Infectious Disease"/>
            <person name="Wu L."/>
            <person name="Ma J."/>
        </authorList>
    </citation>
    <scope>NUCLEOTIDE SEQUENCE [LARGE SCALE GENOMIC DNA]</scope>
    <source>
        <strain evidence="2 3">JCM 19585</strain>
    </source>
</reference>
<evidence type="ECO:0000259" key="1">
    <source>
        <dbReference type="Pfam" id="PF00248"/>
    </source>
</evidence>
<protein>
    <submittedName>
        <fullName evidence="2">Oxidoreductase</fullName>
    </submittedName>
</protein>
<dbReference type="AlphaFoldDB" id="A0A830FDN3"/>
<proteinExistence type="predicted"/>
<accession>A0A830FDN3</accession>
<name>A0A830FDN3_9EURY</name>
<sequence>MDERPLGSTGMDVTEVGLGTWNVGPVWGDVTDEAAREAIRTALDAGSNFLDTAEVYGDGRAERLIGDVLDERDSGDERVYVATKAAPDADERHSESGLRESVRGSRERLGVDTLDLVQLHCPETAAFYEPETFAVLEDLKAEGEIAHAGVSVERVEEALKAIEYDVVESVQIIFNPLRQRPAERFFERAKRADVGVIVRVPLASGLLADAFDGAEDFEEDDHRHAAATEGVEAGVGRKGGETFAGAPFDAGLAAVDDMRRLVPEEATMAQFTLRWILDHDAVSTVIPGSTSSEHVAQNVAAADLDPLSHETHGAVRDAYEAHVKEYVHHRW</sequence>
<dbReference type="Gene3D" id="3.20.20.100">
    <property type="entry name" value="NADP-dependent oxidoreductase domain"/>
    <property type="match status" value="1"/>
</dbReference>
<evidence type="ECO:0000313" key="3">
    <source>
        <dbReference type="Proteomes" id="UP000628840"/>
    </source>
</evidence>
<dbReference type="Proteomes" id="UP000628840">
    <property type="component" value="Unassembled WGS sequence"/>
</dbReference>
<dbReference type="InterPro" id="IPR036812">
    <property type="entry name" value="NAD(P)_OxRdtase_dom_sf"/>
</dbReference>
<dbReference type="InterPro" id="IPR053135">
    <property type="entry name" value="AKR2_Oxidoreductase"/>
</dbReference>
<feature type="domain" description="NADP-dependent oxidoreductase" evidence="1">
    <location>
        <begin position="16"/>
        <end position="319"/>
    </location>
</feature>
<dbReference type="OrthoDB" id="28487at2157"/>
<dbReference type="PANTHER" id="PTHR43312:SF1">
    <property type="entry name" value="NADP-DEPENDENT OXIDOREDUCTASE DOMAIN-CONTAINING PROTEIN"/>
    <property type="match status" value="1"/>
</dbReference>
<gene>
    <name evidence="2" type="ORF">GCM10009037_30110</name>
</gene>
<dbReference type="InterPro" id="IPR023210">
    <property type="entry name" value="NADP_OxRdtase_dom"/>
</dbReference>
<keyword evidence="3" id="KW-1185">Reference proteome</keyword>
<organism evidence="2 3">
    <name type="scientific">Halarchaeum grantii</name>
    <dbReference type="NCBI Taxonomy" id="1193105"/>
    <lineage>
        <taxon>Archaea</taxon>
        <taxon>Methanobacteriati</taxon>
        <taxon>Methanobacteriota</taxon>
        <taxon>Stenosarchaea group</taxon>
        <taxon>Halobacteria</taxon>
        <taxon>Halobacteriales</taxon>
        <taxon>Halobacteriaceae</taxon>
    </lineage>
</organism>
<dbReference type="SUPFAM" id="SSF51430">
    <property type="entry name" value="NAD(P)-linked oxidoreductase"/>
    <property type="match status" value="1"/>
</dbReference>
<dbReference type="PANTHER" id="PTHR43312">
    <property type="entry name" value="D-THREO-ALDOSE 1-DEHYDROGENASE"/>
    <property type="match status" value="1"/>
</dbReference>
<comment type="caution">
    <text evidence="2">The sequence shown here is derived from an EMBL/GenBank/DDBJ whole genome shotgun (WGS) entry which is preliminary data.</text>
</comment>
<dbReference type="RefSeq" id="WP_188884494.1">
    <property type="nucleotide sequence ID" value="NZ_BMPF01000008.1"/>
</dbReference>
<dbReference type="EMBL" id="BMPF01000008">
    <property type="protein sequence ID" value="GGL44682.1"/>
    <property type="molecule type" value="Genomic_DNA"/>
</dbReference>
<dbReference type="Pfam" id="PF00248">
    <property type="entry name" value="Aldo_ket_red"/>
    <property type="match status" value="1"/>
</dbReference>